<dbReference type="EMBL" id="FNON01000003">
    <property type="protein sequence ID" value="SDX73687.1"/>
    <property type="molecule type" value="Genomic_DNA"/>
</dbReference>
<dbReference type="EC" id="5.3.3.1" evidence="11"/>
<evidence type="ECO:0000256" key="6">
    <source>
        <dbReference type="ARBA" id="ARBA00023002"/>
    </source>
</evidence>
<evidence type="ECO:0000256" key="7">
    <source>
        <dbReference type="ARBA" id="ARBA00023098"/>
    </source>
</evidence>
<evidence type="ECO:0000313" key="18">
    <source>
        <dbReference type="EMBL" id="SDX73687.1"/>
    </source>
</evidence>
<evidence type="ECO:0000256" key="15">
    <source>
        <dbReference type="ARBA" id="ARBA00049778"/>
    </source>
</evidence>
<dbReference type="Pfam" id="PF05199">
    <property type="entry name" value="GMC_oxred_C"/>
    <property type="match status" value="1"/>
</dbReference>
<dbReference type="PANTHER" id="PTHR47470:SF1">
    <property type="entry name" value="FAD-DEPENDENT OXIDOREDUCTASE 2 FAD BINDING DOMAIN-CONTAINING PROTEIN"/>
    <property type="match status" value="1"/>
</dbReference>
<dbReference type="InterPro" id="IPR052542">
    <property type="entry name" value="Cholesterol_Oxidase"/>
</dbReference>
<evidence type="ECO:0000256" key="10">
    <source>
        <dbReference type="ARBA" id="ARBA00023235"/>
    </source>
</evidence>
<evidence type="ECO:0000256" key="3">
    <source>
        <dbReference type="ARBA" id="ARBA00022548"/>
    </source>
</evidence>
<dbReference type="GO" id="GO:0008203">
    <property type="term" value="P:cholesterol metabolic process"/>
    <property type="evidence" value="ECO:0007669"/>
    <property type="project" value="UniProtKB-KW"/>
</dbReference>
<keyword evidence="3" id="KW-0153">Cholesterol metabolism</keyword>
<sequence>MARINGVNSLTRRRFLGTAALGTAAAFGLTTISARRAGAALPDFVPAVVIGTGYGAAATALRLGEAGVSTLMLEMGRLWNEPAADGKVFSGMLAPDRRSMWFKERTEAPLASFLWLDIANRDIPRYAGVLDRVHFGDMSVYLGRGVGGGSLVNGAMAVTPRRDYFEEILPAVDADEMYGKYFPRANAALGVNHVDRQWFETCKSYAYARVSRKAAAKVGLGTTFIPSVYDFEYLKREEEGTAARSALGSEVIYGNNHGKRTLDKTYLAAALGTGNVTIQTLHEVREIIRQPDGLYTLVVREIDELGTVLGTKHVSTRYLFLGAGSIGSTELLVRARETGRLPGLNDEVGRGWGTNGNVMLGRANHLWDPTGSLQSAMPVLGIDNWSDPENPVFAEIAPVPAGIETWASLYLAITKNPERGHFSYDAATDSAKLHWSGAQGQRSIDVAKSLFDRINRANLTVYRHDLFGDTRAFENRFTYHPLGGLVLGKATDAYGRVRGYENLYVTDGSLIPGSTGVNPFVTITALAERNIERVIAEDRIA</sequence>
<dbReference type="InterPro" id="IPR036188">
    <property type="entry name" value="FAD/NAD-bd_sf"/>
</dbReference>
<dbReference type="SUPFAM" id="SSF51905">
    <property type="entry name" value="FAD/NAD(P)-binding domain"/>
    <property type="match status" value="1"/>
</dbReference>
<dbReference type="GO" id="GO:0050660">
    <property type="term" value="F:flavin adenine dinucleotide binding"/>
    <property type="evidence" value="ECO:0007669"/>
    <property type="project" value="InterPro"/>
</dbReference>
<evidence type="ECO:0000256" key="16">
    <source>
        <dbReference type="RuleBase" id="RU003968"/>
    </source>
</evidence>
<organism evidence="18 19">
    <name type="scientific">Amycolatopsis xylanica</name>
    <dbReference type="NCBI Taxonomy" id="589385"/>
    <lineage>
        <taxon>Bacteria</taxon>
        <taxon>Bacillati</taxon>
        <taxon>Actinomycetota</taxon>
        <taxon>Actinomycetes</taxon>
        <taxon>Pseudonocardiales</taxon>
        <taxon>Pseudonocardiaceae</taxon>
        <taxon>Amycolatopsis</taxon>
    </lineage>
</organism>
<reference evidence="18 19" key="1">
    <citation type="submission" date="2016-10" db="EMBL/GenBank/DDBJ databases">
        <authorList>
            <person name="de Groot N.N."/>
        </authorList>
    </citation>
    <scope>NUCLEOTIDE SEQUENCE [LARGE SCALE GENOMIC DNA]</scope>
    <source>
        <strain evidence="18 19">CPCC 202699</strain>
    </source>
</reference>
<dbReference type="GO" id="GO:0016995">
    <property type="term" value="F:cholesterol oxidase activity"/>
    <property type="evidence" value="ECO:0007669"/>
    <property type="project" value="UniProtKB-EC"/>
</dbReference>
<dbReference type="EC" id="1.1.3.6" evidence="13"/>
<evidence type="ECO:0000256" key="2">
    <source>
        <dbReference type="ARBA" id="ARBA00010790"/>
    </source>
</evidence>
<keyword evidence="4 16" id="KW-0285">Flavoprotein</keyword>
<evidence type="ECO:0000256" key="13">
    <source>
        <dbReference type="ARBA" id="ARBA00049723"/>
    </source>
</evidence>
<evidence type="ECO:0000256" key="5">
    <source>
        <dbReference type="ARBA" id="ARBA00022827"/>
    </source>
</evidence>
<evidence type="ECO:0000256" key="1">
    <source>
        <dbReference type="ARBA" id="ARBA00001974"/>
    </source>
</evidence>
<name>A0A1H3E4Z6_9PSEU</name>
<dbReference type="InterPro" id="IPR006311">
    <property type="entry name" value="TAT_signal"/>
</dbReference>
<keyword evidence="6" id="KW-0560">Oxidoreductase</keyword>
<protein>
    <recommendedName>
        <fullName evidence="14">Cholesterol oxidase</fullName>
        <ecNumber evidence="13">1.1.3.6</ecNumber>
        <ecNumber evidence="11">5.3.3.1</ecNumber>
    </recommendedName>
    <alternativeName>
        <fullName evidence="15">Cholesterol isomerase</fullName>
    </alternativeName>
</protein>
<dbReference type="Gene3D" id="3.50.50.60">
    <property type="entry name" value="FAD/NAD(P)-binding domain"/>
    <property type="match status" value="1"/>
</dbReference>
<feature type="domain" description="Glucose-methanol-choline oxidoreductase N-terminal" evidence="17">
    <location>
        <begin position="143"/>
        <end position="166"/>
    </location>
</feature>
<dbReference type="PROSITE" id="PS51318">
    <property type="entry name" value="TAT"/>
    <property type="match status" value="1"/>
</dbReference>
<evidence type="ECO:0000256" key="14">
    <source>
        <dbReference type="ARBA" id="ARBA00049744"/>
    </source>
</evidence>
<keyword evidence="9" id="KW-0753">Steroid metabolism</keyword>
<keyword evidence="19" id="KW-1185">Reference proteome</keyword>
<dbReference type="RefSeq" id="WP_245757356.1">
    <property type="nucleotide sequence ID" value="NZ_FNON01000003.1"/>
</dbReference>
<proteinExistence type="inferred from homology"/>
<keyword evidence="7" id="KW-0443">Lipid metabolism</keyword>
<dbReference type="STRING" id="589385.SAMN05421504_103661"/>
<dbReference type="InterPro" id="IPR007867">
    <property type="entry name" value="GMC_OxRtase_C"/>
</dbReference>
<comment type="cofactor">
    <cofactor evidence="1">
        <name>FAD</name>
        <dbReference type="ChEBI" id="CHEBI:57692"/>
    </cofactor>
</comment>
<keyword evidence="10" id="KW-0413">Isomerase</keyword>
<comment type="pathway">
    <text evidence="12">Steroid metabolism; cholesterol degradation.</text>
</comment>
<dbReference type="PANTHER" id="PTHR47470">
    <property type="entry name" value="CHOLESTEROL OXIDASE"/>
    <property type="match status" value="1"/>
</dbReference>
<evidence type="ECO:0000256" key="9">
    <source>
        <dbReference type="ARBA" id="ARBA00023221"/>
    </source>
</evidence>
<dbReference type="Gene3D" id="3.30.410.10">
    <property type="entry name" value="Cholesterol Oxidase, domain 2"/>
    <property type="match status" value="1"/>
</dbReference>
<dbReference type="Pfam" id="PF00732">
    <property type="entry name" value="GMC_oxred_N"/>
    <property type="match status" value="1"/>
</dbReference>
<keyword evidence="5 16" id="KW-0274">FAD</keyword>
<evidence type="ECO:0000256" key="12">
    <source>
        <dbReference type="ARBA" id="ARBA00049645"/>
    </source>
</evidence>
<dbReference type="GO" id="GO:0004769">
    <property type="term" value="F:steroid Delta-isomerase activity"/>
    <property type="evidence" value="ECO:0007669"/>
    <property type="project" value="UniProtKB-EC"/>
</dbReference>
<comment type="similarity">
    <text evidence="2 16">Belongs to the GMC oxidoreductase family.</text>
</comment>
<gene>
    <name evidence="18" type="ORF">SAMN05421504_103661</name>
</gene>
<evidence type="ECO:0000256" key="4">
    <source>
        <dbReference type="ARBA" id="ARBA00022630"/>
    </source>
</evidence>
<dbReference type="Pfam" id="PF22500">
    <property type="entry name" value="GMC_oxred_C_1st"/>
    <property type="match status" value="1"/>
</dbReference>
<evidence type="ECO:0000256" key="8">
    <source>
        <dbReference type="ARBA" id="ARBA00023166"/>
    </source>
</evidence>
<evidence type="ECO:0000259" key="17">
    <source>
        <dbReference type="PROSITE" id="PS00623"/>
    </source>
</evidence>
<dbReference type="PROSITE" id="PS00623">
    <property type="entry name" value="GMC_OXRED_1"/>
    <property type="match status" value="1"/>
</dbReference>
<keyword evidence="8" id="KW-1207">Sterol metabolism</keyword>
<dbReference type="SUPFAM" id="SSF54373">
    <property type="entry name" value="FAD-linked reductases, C-terminal domain"/>
    <property type="match status" value="1"/>
</dbReference>
<evidence type="ECO:0000313" key="19">
    <source>
        <dbReference type="Proteomes" id="UP000199515"/>
    </source>
</evidence>
<evidence type="ECO:0000256" key="11">
    <source>
        <dbReference type="ARBA" id="ARBA00038856"/>
    </source>
</evidence>
<dbReference type="Proteomes" id="UP000199515">
    <property type="component" value="Unassembled WGS sequence"/>
</dbReference>
<dbReference type="AlphaFoldDB" id="A0A1H3E4Z6"/>
<accession>A0A1H3E4Z6</accession>
<dbReference type="InterPro" id="IPR000172">
    <property type="entry name" value="GMC_OxRdtase_N"/>
</dbReference>